<dbReference type="PROSITE" id="PS51318">
    <property type="entry name" value="TAT"/>
    <property type="match status" value="1"/>
</dbReference>
<dbReference type="InterPro" id="IPR006311">
    <property type="entry name" value="TAT_signal"/>
</dbReference>
<dbReference type="RefSeq" id="WP_379877307.1">
    <property type="nucleotide sequence ID" value="NZ_JBHUIP010000013.1"/>
</dbReference>
<reference evidence="2" key="1">
    <citation type="journal article" date="2019" name="Int. J. Syst. Evol. Microbiol.">
        <title>The Global Catalogue of Microorganisms (GCM) 10K type strain sequencing project: providing services to taxonomists for standard genome sequencing and annotation.</title>
        <authorList>
            <consortium name="The Broad Institute Genomics Platform"/>
            <consortium name="The Broad Institute Genome Sequencing Center for Infectious Disease"/>
            <person name="Wu L."/>
            <person name="Ma J."/>
        </authorList>
    </citation>
    <scope>NUCLEOTIDE SEQUENCE [LARGE SCALE GENOMIC DNA]</scope>
    <source>
        <strain evidence="2">CGMCC 1.19062</strain>
    </source>
</reference>
<name>A0ABW5DT05_9PROT</name>
<dbReference type="EMBL" id="JBHUIP010000013">
    <property type="protein sequence ID" value="MFD2264237.1"/>
    <property type="molecule type" value="Genomic_DNA"/>
</dbReference>
<dbReference type="CDD" id="cd06325">
    <property type="entry name" value="PBP1_ABC_unchar_transporter"/>
    <property type="match status" value="1"/>
</dbReference>
<evidence type="ECO:0000313" key="2">
    <source>
        <dbReference type="Proteomes" id="UP001597295"/>
    </source>
</evidence>
<dbReference type="Pfam" id="PF04392">
    <property type="entry name" value="ABC_sub_bind"/>
    <property type="match status" value="1"/>
</dbReference>
<dbReference type="PANTHER" id="PTHR35271">
    <property type="entry name" value="ABC TRANSPORTER, SUBSTRATE-BINDING LIPOPROTEIN-RELATED"/>
    <property type="match status" value="1"/>
</dbReference>
<gene>
    <name evidence="1" type="ORF">ACFSM5_15145</name>
</gene>
<keyword evidence="2" id="KW-1185">Reference proteome</keyword>
<comment type="caution">
    <text evidence="1">The sequence shown here is derived from an EMBL/GenBank/DDBJ whole genome shotgun (WGS) entry which is preliminary data.</text>
</comment>
<evidence type="ECO:0000313" key="1">
    <source>
        <dbReference type="EMBL" id="MFD2264237.1"/>
    </source>
</evidence>
<dbReference type="Gene3D" id="3.40.50.2300">
    <property type="match status" value="2"/>
</dbReference>
<organism evidence="1 2">
    <name type="scientific">Lacibacterium aquatile</name>
    <dbReference type="NCBI Taxonomy" id="1168082"/>
    <lineage>
        <taxon>Bacteria</taxon>
        <taxon>Pseudomonadati</taxon>
        <taxon>Pseudomonadota</taxon>
        <taxon>Alphaproteobacteria</taxon>
        <taxon>Rhodospirillales</taxon>
        <taxon>Rhodospirillaceae</taxon>
    </lineage>
</organism>
<sequence length="338" mass="36994">MTKLLSSRRAFLTTLGASLAAPAILKAQGARKRIYMVLFRGETEVEQGYRAYVQERGLPFELIIRNIDRNRANLPKFIDEIRATKPDLVYGWGTTVALGLVGTQDAADRSAFIPPDIPCVYALVADPVGAKLASQLGTGTGRNVTGVSHIVPLASQMAAIQAYRPFNKIGMIFNPQEENSVLNVRAMQALAQEKGYSVVVEEVSMTDGKPDPAAVPSLVDKVADAGAQFFYIGPDTFVGDQRHAITARSLERRLPTFTATELEVRTSDCLFGLVSRYDNVGRFAAYKSEQILMQGLKAGSLPVETLQRFSYIVNMSVAQRLKLYPPMSVLRFAEVIGV</sequence>
<accession>A0ABW5DT05</accession>
<dbReference type="InterPro" id="IPR007487">
    <property type="entry name" value="ABC_transpt-TYRBP-like"/>
</dbReference>
<dbReference type="PANTHER" id="PTHR35271:SF1">
    <property type="entry name" value="ABC TRANSPORTER, SUBSTRATE-BINDING LIPOPROTEIN"/>
    <property type="match status" value="1"/>
</dbReference>
<proteinExistence type="predicted"/>
<protein>
    <submittedName>
        <fullName evidence="1">ABC transporter substrate-binding protein</fullName>
    </submittedName>
</protein>
<dbReference type="Proteomes" id="UP001597295">
    <property type="component" value="Unassembled WGS sequence"/>
</dbReference>